<protein>
    <submittedName>
        <fullName evidence="2">Alanine racemase</fullName>
    </submittedName>
</protein>
<reference evidence="2" key="1">
    <citation type="submission" date="2020-10" db="EMBL/GenBank/DDBJ databases">
        <title>Microbiome of the Black Sea water column analyzed by genome centric metagenomics.</title>
        <authorList>
            <person name="Cabello-Yeves P.J."/>
            <person name="Callieri C."/>
            <person name="Picazo A."/>
            <person name="Mehrshad M."/>
            <person name="Haro-Moreno J.M."/>
            <person name="Roda-Garcia J."/>
            <person name="Dzembekova N."/>
            <person name="Slabakova V."/>
            <person name="Slabakova N."/>
            <person name="Moncheva S."/>
            <person name="Rodriguez-Valera F."/>
        </authorList>
    </citation>
    <scope>NUCLEOTIDE SEQUENCE</scope>
    <source>
        <strain evidence="2">BS307-5m-G5</strain>
    </source>
</reference>
<dbReference type="GO" id="GO:0008721">
    <property type="term" value="F:D-serine ammonia-lyase activity"/>
    <property type="evidence" value="ECO:0007669"/>
    <property type="project" value="TreeGrafter"/>
</dbReference>
<comment type="caution">
    <text evidence="2">The sequence shown here is derived from an EMBL/GenBank/DDBJ whole genome shotgun (WGS) entry which is preliminary data.</text>
</comment>
<organism evidence="2 3">
    <name type="scientific">PS1 clade bacterium</name>
    <dbReference type="NCBI Taxonomy" id="2175152"/>
    <lineage>
        <taxon>Bacteria</taxon>
        <taxon>Pseudomonadati</taxon>
        <taxon>Pseudomonadota</taxon>
        <taxon>Alphaproteobacteria</taxon>
        <taxon>PS1 clade</taxon>
    </lineage>
</organism>
<sequence length="399" mass="43206">MMQAAYFTKLQKALAAAGLAEPVLLLDKQKLDKNIRQLRRMLPKGMAYRIVAKSLPSAQLLAHIAERAKTDRLMSFNREMTEQLLRAMPKADQLLGKPLPVAAVAGMFDTLSAAKGKAAARQVQWLVDTPARLTQYETLAKKLRLKLRINLEIDVGLHRGGMMPSGASGEGLDAALATLAASQDLQLAGYLGYEPHLTKIPNLGGWRARAKKGAETAYAEALAQGRAHFGDAAIAAMVRNMAGSPTFGLYKDTELANELAAGSALVKPSDFDMPILKPFEAAAFIATPALKVSQDVRVPGLEYANKLLGKPKSGTGIFIHGGYWMAAPVWPRGLKTGGLFGRSSNQEFLQGPKKLPLAVDDFVFLRPTQSEAVFLQFPKIAVFDGRRICDIWQPLSVSA</sequence>
<evidence type="ECO:0000313" key="2">
    <source>
        <dbReference type="EMBL" id="MBL6762270.1"/>
    </source>
</evidence>
<feature type="domain" description="Alanine racemase N-terminal" evidence="1">
    <location>
        <begin position="27"/>
        <end position="266"/>
    </location>
</feature>
<dbReference type="InterPro" id="IPR051466">
    <property type="entry name" value="D-amino_acid_metab_enzyme"/>
</dbReference>
<dbReference type="SUPFAM" id="SSF51419">
    <property type="entry name" value="PLP-binding barrel"/>
    <property type="match status" value="1"/>
</dbReference>
<dbReference type="EMBL" id="JADHOK010000096">
    <property type="protein sequence ID" value="MBL6762270.1"/>
    <property type="molecule type" value="Genomic_DNA"/>
</dbReference>
<evidence type="ECO:0000313" key="3">
    <source>
        <dbReference type="Proteomes" id="UP000785783"/>
    </source>
</evidence>
<evidence type="ECO:0000259" key="1">
    <source>
        <dbReference type="Pfam" id="PF01168"/>
    </source>
</evidence>
<dbReference type="GO" id="GO:0036088">
    <property type="term" value="P:D-serine catabolic process"/>
    <property type="evidence" value="ECO:0007669"/>
    <property type="project" value="TreeGrafter"/>
</dbReference>
<dbReference type="PANTHER" id="PTHR28004:SF2">
    <property type="entry name" value="D-SERINE DEHYDRATASE"/>
    <property type="match status" value="1"/>
</dbReference>
<dbReference type="InterPro" id="IPR029066">
    <property type="entry name" value="PLP-binding_barrel"/>
</dbReference>
<dbReference type="AlphaFoldDB" id="A0A937L788"/>
<accession>A0A937L788</accession>
<dbReference type="InterPro" id="IPR001608">
    <property type="entry name" value="Ala_racemase_N"/>
</dbReference>
<dbReference type="Pfam" id="PF01168">
    <property type="entry name" value="Ala_racemase_N"/>
    <property type="match status" value="1"/>
</dbReference>
<dbReference type="Proteomes" id="UP000785783">
    <property type="component" value="Unassembled WGS sequence"/>
</dbReference>
<gene>
    <name evidence="2" type="ORF">ISQ19_06200</name>
</gene>
<proteinExistence type="predicted"/>
<dbReference type="Gene3D" id="3.20.20.10">
    <property type="entry name" value="Alanine racemase"/>
    <property type="match status" value="1"/>
</dbReference>
<dbReference type="PANTHER" id="PTHR28004">
    <property type="entry name" value="ZGC:162816-RELATED"/>
    <property type="match status" value="1"/>
</dbReference>
<name>A0A937L788_9PROT</name>